<protein>
    <submittedName>
        <fullName evidence="7">Nicotinic receptor ligand binding domain-like protein</fullName>
    </submittedName>
</protein>
<evidence type="ECO:0000256" key="2">
    <source>
        <dbReference type="ARBA" id="ARBA00022692"/>
    </source>
</evidence>
<dbReference type="KEGG" id="fcy:FRACYDRAFT_252562"/>
<sequence length="706" mass="79583">MDCEVILLAKVLIDVMFFWTVLQATVPAFPFIVTSSLSSSVVSDLTKSKSRRLQYDNDGGGMRMIAGVGVGVEEDERNNENDLSTTRAMEEEEDSNNITIIGEENDENSTIVLVNNINNDEVVDDGSDEVINNSNSTTTNEVAGDGNGDDNDQCSLCQGVTLLKDHRPEYSLVPKYPNLLMTGIPMNATCSEIEISLRQGQGSQNPSQCRSNAAYNYFFWRCCKTSIPRYECEQNIHEQILGGNSNYNSAVPPIASKGGGDNDDDEYGGGPLTVYVQLEYEALETIDVEDGTASIFITLVNTWNDPRLAWTVNNDNGTCASKVTVWSGHEAEETTIWVPDFDLLNQIEGVQTWNDIQARVYSDGTVEWIRAGGIKAFCSFKGLAMIPFDTLGCQFLMGARSRLDKGMINYKLSNEKEVKFGPFNDMTVYNEFRAVPERANAGYTFDGEVIYYDFWFQRAKTHYIQNVVVPTILLTYTSFLTFLLDLRIGERLGFGMALTLVVVAQQILTFELIPVSNMRLWIDKFVGWSFYWVLIGLLESVAIGFMWYLREDRVARKERKRISLMSRDARESMMDRAAATAAAALNGEEASPLTCSKFNDPDNIVVENDENDVEDDTEKDTYHQKVETKSKQELSGENYFVFYFFNYSLRKLDFIMLAFTLSTYTVFILAMFATVHGDLWNRGDPEWYDSTSQFRVNSYKIGDPNA</sequence>
<evidence type="ECO:0000313" key="7">
    <source>
        <dbReference type="EMBL" id="OEU06932.1"/>
    </source>
</evidence>
<keyword evidence="8" id="KW-1185">Reference proteome</keyword>
<gene>
    <name evidence="7" type="ORF">FRACYDRAFT_252562</name>
</gene>
<feature type="transmembrane region" description="Helical" evidence="5">
    <location>
        <begin position="467"/>
        <end position="485"/>
    </location>
</feature>
<dbReference type="Gene3D" id="2.70.170.10">
    <property type="entry name" value="Neurotransmitter-gated ion-channel ligand-binding domain"/>
    <property type="match status" value="1"/>
</dbReference>
<feature type="domain" description="Neurotransmitter-gated ion-channel ligand-binding" evidence="6">
    <location>
        <begin position="266"/>
        <end position="418"/>
    </location>
</feature>
<dbReference type="Gene3D" id="1.20.58.390">
    <property type="entry name" value="Neurotransmitter-gated ion-channel transmembrane domain"/>
    <property type="match status" value="1"/>
</dbReference>
<name>A0A1E7ELX7_9STRA</name>
<evidence type="ECO:0000256" key="1">
    <source>
        <dbReference type="ARBA" id="ARBA00004141"/>
    </source>
</evidence>
<organism evidence="7 8">
    <name type="scientific">Fragilariopsis cylindrus CCMP1102</name>
    <dbReference type="NCBI Taxonomy" id="635003"/>
    <lineage>
        <taxon>Eukaryota</taxon>
        <taxon>Sar</taxon>
        <taxon>Stramenopiles</taxon>
        <taxon>Ochrophyta</taxon>
        <taxon>Bacillariophyta</taxon>
        <taxon>Bacillariophyceae</taxon>
        <taxon>Bacillariophycidae</taxon>
        <taxon>Bacillariales</taxon>
        <taxon>Bacillariaceae</taxon>
        <taxon>Fragilariopsis</taxon>
    </lineage>
</organism>
<dbReference type="GO" id="GO:0004888">
    <property type="term" value="F:transmembrane signaling receptor activity"/>
    <property type="evidence" value="ECO:0007669"/>
    <property type="project" value="InterPro"/>
</dbReference>
<comment type="subcellular location">
    <subcellularLocation>
        <location evidence="1">Membrane</location>
        <topology evidence="1">Multi-pass membrane protein</topology>
    </subcellularLocation>
</comment>
<dbReference type="InterPro" id="IPR006201">
    <property type="entry name" value="Neur_channel"/>
</dbReference>
<keyword evidence="7" id="KW-0675">Receptor</keyword>
<accession>A0A1E7ELX7</accession>
<dbReference type="OrthoDB" id="192269at2759"/>
<keyword evidence="2 5" id="KW-0812">Transmembrane</keyword>
<evidence type="ECO:0000313" key="8">
    <source>
        <dbReference type="Proteomes" id="UP000095751"/>
    </source>
</evidence>
<evidence type="ECO:0000259" key="6">
    <source>
        <dbReference type="Pfam" id="PF02931"/>
    </source>
</evidence>
<dbReference type="Proteomes" id="UP000095751">
    <property type="component" value="Unassembled WGS sequence"/>
</dbReference>
<feature type="transmembrane region" description="Helical" evidence="5">
    <location>
        <begin position="12"/>
        <end position="33"/>
    </location>
</feature>
<dbReference type="SUPFAM" id="SSF63712">
    <property type="entry name" value="Nicotinic receptor ligand binding domain-like"/>
    <property type="match status" value="1"/>
</dbReference>
<dbReference type="EMBL" id="KV784394">
    <property type="protein sequence ID" value="OEU06932.1"/>
    <property type="molecule type" value="Genomic_DNA"/>
</dbReference>
<evidence type="ECO:0000256" key="5">
    <source>
        <dbReference type="SAM" id="Phobius"/>
    </source>
</evidence>
<dbReference type="GO" id="GO:0016020">
    <property type="term" value="C:membrane"/>
    <property type="evidence" value="ECO:0007669"/>
    <property type="project" value="UniProtKB-SubCell"/>
</dbReference>
<feature type="transmembrane region" description="Helical" evidence="5">
    <location>
        <begin position="654"/>
        <end position="675"/>
    </location>
</feature>
<dbReference type="InterPro" id="IPR036734">
    <property type="entry name" value="Neur_chan_lig-bd_sf"/>
</dbReference>
<dbReference type="AlphaFoldDB" id="A0A1E7ELX7"/>
<keyword evidence="4 5" id="KW-0472">Membrane</keyword>
<dbReference type="InterPro" id="IPR038050">
    <property type="entry name" value="Neuro_actylchol_rec"/>
</dbReference>
<dbReference type="InParanoid" id="A0A1E7ELX7"/>
<dbReference type="Pfam" id="PF02931">
    <property type="entry name" value="Neur_chan_LBD"/>
    <property type="match status" value="1"/>
</dbReference>
<dbReference type="GO" id="GO:0005230">
    <property type="term" value="F:extracellular ligand-gated monoatomic ion channel activity"/>
    <property type="evidence" value="ECO:0007669"/>
    <property type="project" value="InterPro"/>
</dbReference>
<dbReference type="InterPro" id="IPR006202">
    <property type="entry name" value="Neur_chan_lig-bd"/>
</dbReference>
<feature type="transmembrane region" description="Helical" evidence="5">
    <location>
        <begin position="530"/>
        <end position="549"/>
    </location>
</feature>
<dbReference type="InterPro" id="IPR036719">
    <property type="entry name" value="Neuro-gated_channel_TM_sf"/>
</dbReference>
<dbReference type="PANTHER" id="PTHR18945">
    <property type="entry name" value="NEUROTRANSMITTER GATED ION CHANNEL"/>
    <property type="match status" value="1"/>
</dbReference>
<proteinExistence type="predicted"/>
<keyword evidence="3 5" id="KW-1133">Transmembrane helix</keyword>
<evidence type="ECO:0000256" key="3">
    <source>
        <dbReference type="ARBA" id="ARBA00022989"/>
    </source>
</evidence>
<evidence type="ECO:0000256" key="4">
    <source>
        <dbReference type="ARBA" id="ARBA00023136"/>
    </source>
</evidence>
<reference evidence="7 8" key="1">
    <citation type="submission" date="2016-09" db="EMBL/GenBank/DDBJ databases">
        <title>Extensive genetic diversity and differential bi-allelic expression allows diatom success in the polar Southern Ocean.</title>
        <authorList>
            <consortium name="DOE Joint Genome Institute"/>
            <person name="Mock T."/>
            <person name="Otillar R.P."/>
            <person name="Strauss J."/>
            <person name="Dupont C."/>
            <person name="Frickenhaus S."/>
            <person name="Maumus F."/>
            <person name="Mcmullan M."/>
            <person name="Sanges R."/>
            <person name="Schmutz J."/>
            <person name="Toseland A."/>
            <person name="Valas R."/>
            <person name="Veluchamy A."/>
            <person name="Ward B.J."/>
            <person name="Allen A."/>
            <person name="Barry K."/>
            <person name="Falciatore A."/>
            <person name="Ferrante M."/>
            <person name="Fortunato A.E."/>
            <person name="Gloeckner G."/>
            <person name="Gruber A."/>
            <person name="Hipkin R."/>
            <person name="Janech M."/>
            <person name="Kroth P."/>
            <person name="Leese F."/>
            <person name="Lindquist E."/>
            <person name="Lyon B.R."/>
            <person name="Martin J."/>
            <person name="Mayer C."/>
            <person name="Parker M."/>
            <person name="Quesneville H."/>
            <person name="Raymond J."/>
            <person name="Uhlig C."/>
            <person name="Valentin K.U."/>
            <person name="Worden A.Z."/>
            <person name="Armbrust E.V."/>
            <person name="Bowler C."/>
            <person name="Green B."/>
            <person name="Moulton V."/>
            <person name="Van Oosterhout C."/>
            <person name="Grigoriev I."/>
        </authorList>
    </citation>
    <scope>NUCLEOTIDE SEQUENCE [LARGE SCALE GENOMIC DNA]</scope>
    <source>
        <strain evidence="7 8">CCMP1102</strain>
    </source>
</reference>
<dbReference type="SUPFAM" id="SSF90112">
    <property type="entry name" value="Neurotransmitter-gated ion-channel transmembrane pore"/>
    <property type="match status" value="1"/>
</dbReference>
<feature type="transmembrane region" description="Helical" evidence="5">
    <location>
        <begin position="492"/>
        <end position="510"/>
    </location>
</feature>